<dbReference type="AlphaFoldDB" id="A0AAW2DK99"/>
<dbReference type="EMBL" id="JAZDWU010000002">
    <property type="protein sequence ID" value="KAL0010093.1"/>
    <property type="molecule type" value="Genomic_DNA"/>
</dbReference>
<sequence>MKVMSTNLSSPAQEIYKVALLVVLDETMYSGVPLVNLHWTFNAQHYHFLQCTKIMSIHSLSAILLKMTPVNIIVIYVKKDETKIIGSTTVQNVAILFIPNVFLEDPQISSNTDNGNLFREQPNWDE</sequence>
<evidence type="ECO:0000313" key="2">
    <source>
        <dbReference type="Proteomes" id="UP001459277"/>
    </source>
</evidence>
<gene>
    <name evidence="1" type="ORF">SO802_005201</name>
</gene>
<comment type="caution">
    <text evidence="1">The sequence shown here is derived from an EMBL/GenBank/DDBJ whole genome shotgun (WGS) entry which is preliminary data.</text>
</comment>
<name>A0AAW2DK99_9ROSI</name>
<keyword evidence="2" id="KW-1185">Reference proteome</keyword>
<dbReference type="Proteomes" id="UP001459277">
    <property type="component" value="Unassembled WGS sequence"/>
</dbReference>
<accession>A0AAW2DK99</accession>
<protein>
    <submittedName>
        <fullName evidence="1">Uncharacterized protein</fullName>
    </submittedName>
</protein>
<organism evidence="1 2">
    <name type="scientific">Lithocarpus litseifolius</name>
    <dbReference type="NCBI Taxonomy" id="425828"/>
    <lineage>
        <taxon>Eukaryota</taxon>
        <taxon>Viridiplantae</taxon>
        <taxon>Streptophyta</taxon>
        <taxon>Embryophyta</taxon>
        <taxon>Tracheophyta</taxon>
        <taxon>Spermatophyta</taxon>
        <taxon>Magnoliopsida</taxon>
        <taxon>eudicotyledons</taxon>
        <taxon>Gunneridae</taxon>
        <taxon>Pentapetalae</taxon>
        <taxon>rosids</taxon>
        <taxon>fabids</taxon>
        <taxon>Fagales</taxon>
        <taxon>Fagaceae</taxon>
        <taxon>Lithocarpus</taxon>
    </lineage>
</organism>
<reference evidence="1 2" key="1">
    <citation type="submission" date="2024-01" db="EMBL/GenBank/DDBJ databases">
        <title>A telomere-to-telomere, gap-free genome of sweet tea (Lithocarpus litseifolius).</title>
        <authorList>
            <person name="Zhou J."/>
        </authorList>
    </citation>
    <scope>NUCLEOTIDE SEQUENCE [LARGE SCALE GENOMIC DNA]</scope>
    <source>
        <strain evidence="1">Zhou-2022a</strain>
        <tissue evidence="1">Leaf</tissue>
    </source>
</reference>
<proteinExistence type="predicted"/>
<evidence type="ECO:0000313" key="1">
    <source>
        <dbReference type="EMBL" id="KAL0010093.1"/>
    </source>
</evidence>